<keyword evidence="1" id="KW-0479">Metal-binding</keyword>
<keyword evidence="7" id="KW-1185">Reference proteome</keyword>
<sequence>MPSMSSKKCPVDVELLLSQAQSRMTQLKKSIRERKLELREAKITCDACGQENDDKKPLQTCIRCRTVRYCNRECQIAHFNATHKADCKAFKHPPRCRAFDVTAFYPGCTHPDCPVFAHTHSAGIGCWVTSSGTIDCGLKGVAGDYVELDNRPRGAPIAFSAEKMLRNFMREDGYYLALHVIVQNRMGHKNAAPMVVVGSSILAIGSAEGTPVLLEGKLDGEQNVMLEELDGSSVVALAPVFVTLSYFNGKYIMNNDHPAVVDKVTSSVALKMGDFAIFEVQYRCGGPRIRRDFKAIERLQRLSIPATPFDPTFRGPYTELISSAAEKGCVCLLDAKIDQASVADWYSDYKTKGQDEHIRTHYGEEKMQLAKLSMTTISQQLKQFQEGLMGSGLFDKGPETFDRHFELFRKTMLRKGSFPATLGNEAYCQQVKLMMRALAHGAEIGGSSRAIKG</sequence>
<dbReference type="Gene3D" id="6.10.140.2220">
    <property type="match status" value="1"/>
</dbReference>
<dbReference type="OrthoDB" id="194358at2759"/>
<dbReference type="InterPro" id="IPR002893">
    <property type="entry name" value="Znf_MYND"/>
</dbReference>
<keyword evidence="2 4" id="KW-0863">Zinc-finger</keyword>
<gene>
    <name evidence="6" type="ORF">Hypma_001808</name>
</gene>
<dbReference type="EMBL" id="LUEZ02000113">
    <property type="protein sequence ID" value="RDB17169.1"/>
    <property type="molecule type" value="Genomic_DNA"/>
</dbReference>
<feature type="domain" description="MYND-type" evidence="5">
    <location>
        <begin position="45"/>
        <end position="87"/>
    </location>
</feature>
<evidence type="ECO:0000313" key="6">
    <source>
        <dbReference type="EMBL" id="RDB17169.1"/>
    </source>
</evidence>
<keyword evidence="3" id="KW-0862">Zinc</keyword>
<evidence type="ECO:0000256" key="2">
    <source>
        <dbReference type="ARBA" id="ARBA00022771"/>
    </source>
</evidence>
<proteinExistence type="predicted"/>
<dbReference type="AlphaFoldDB" id="A0A369J556"/>
<name>A0A369J556_HYPMA</name>
<dbReference type="STRING" id="39966.A0A369J556"/>
<evidence type="ECO:0000259" key="5">
    <source>
        <dbReference type="PROSITE" id="PS50865"/>
    </source>
</evidence>
<evidence type="ECO:0000313" key="7">
    <source>
        <dbReference type="Proteomes" id="UP000076154"/>
    </source>
</evidence>
<dbReference type="GO" id="GO:0008270">
    <property type="term" value="F:zinc ion binding"/>
    <property type="evidence" value="ECO:0007669"/>
    <property type="project" value="UniProtKB-KW"/>
</dbReference>
<organism evidence="6 7">
    <name type="scientific">Hypsizygus marmoreus</name>
    <name type="common">White beech mushroom</name>
    <name type="synonym">Agaricus marmoreus</name>
    <dbReference type="NCBI Taxonomy" id="39966"/>
    <lineage>
        <taxon>Eukaryota</taxon>
        <taxon>Fungi</taxon>
        <taxon>Dikarya</taxon>
        <taxon>Basidiomycota</taxon>
        <taxon>Agaricomycotina</taxon>
        <taxon>Agaricomycetes</taxon>
        <taxon>Agaricomycetidae</taxon>
        <taxon>Agaricales</taxon>
        <taxon>Tricholomatineae</taxon>
        <taxon>Lyophyllaceae</taxon>
        <taxon>Hypsizygus</taxon>
    </lineage>
</organism>
<evidence type="ECO:0000256" key="4">
    <source>
        <dbReference type="PROSITE-ProRule" id="PRU00134"/>
    </source>
</evidence>
<evidence type="ECO:0000256" key="3">
    <source>
        <dbReference type="ARBA" id="ARBA00022833"/>
    </source>
</evidence>
<dbReference type="SUPFAM" id="SSF144232">
    <property type="entry name" value="HIT/MYND zinc finger-like"/>
    <property type="match status" value="1"/>
</dbReference>
<reference evidence="6" key="1">
    <citation type="submission" date="2018-04" db="EMBL/GenBank/DDBJ databases">
        <title>Whole genome sequencing of Hypsizygus marmoreus.</title>
        <authorList>
            <person name="Choi I.-G."/>
            <person name="Min B."/>
            <person name="Kim J.-G."/>
            <person name="Kim S."/>
            <person name="Oh Y.-L."/>
            <person name="Kong W.-S."/>
            <person name="Park H."/>
            <person name="Jeong J."/>
            <person name="Song E.-S."/>
        </authorList>
    </citation>
    <scope>NUCLEOTIDE SEQUENCE [LARGE SCALE GENOMIC DNA]</scope>
    <source>
        <strain evidence="6">51987-8</strain>
    </source>
</reference>
<dbReference type="Proteomes" id="UP000076154">
    <property type="component" value="Unassembled WGS sequence"/>
</dbReference>
<accession>A0A369J556</accession>
<comment type="caution">
    <text evidence="6">The sequence shown here is derived from an EMBL/GenBank/DDBJ whole genome shotgun (WGS) entry which is preliminary data.</text>
</comment>
<dbReference type="InParanoid" id="A0A369J556"/>
<protein>
    <recommendedName>
        <fullName evidence="5">MYND-type domain-containing protein</fullName>
    </recommendedName>
</protein>
<dbReference type="Pfam" id="PF01753">
    <property type="entry name" value="zf-MYND"/>
    <property type="match status" value="1"/>
</dbReference>
<dbReference type="PROSITE" id="PS50865">
    <property type="entry name" value="ZF_MYND_2"/>
    <property type="match status" value="1"/>
</dbReference>
<dbReference type="PROSITE" id="PS01360">
    <property type="entry name" value="ZF_MYND_1"/>
    <property type="match status" value="1"/>
</dbReference>
<evidence type="ECO:0000256" key="1">
    <source>
        <dbReference type="ARBA" id="ARBA00022723"/>
    </source>
</evidence>